<accession>A0A9X4KDN8</accession>
<organism evidence="1 2">
    <name type="scientific">Cohnella ginsengisoli</name>
    <dbReference type="NCBI Taxonomy" id="425004"/>
    <lineage>
        <taxon>Bacteria</taxon>
        <taxon>Bacillati</taxon>
        <taxon>Bacillota</taxon>
        <taxon>Bacilli</taxon>
        <taxon>Bacillales</taxon>
        <taxon>Paenibacillaceae</taxon>
        <taxon>Cohnella</taxon>
    </lineage>
</organism>
<dbReference type="Proteomes" id="UP001153387">
    <property type="component" value="Unassembled WGS sequence"/>
</dbReference>
<reference evidence="1 2" key="1">
    <citation type="submission" date="2022-10" db="EMBL/GenBank/DDBJ databases">
        <title>Comparative genomic analysis of Cohnella hashimotonis sp. nov., isolated from the International Space Station.</title>
        <authorList>
            <person name="Simpson A."/>
            <person name="Venkateswaran K."/>
        </authorList>
    </citation>
    <scope>NUCLEOTIDE SEQUENCE [LARGE SCALE GENOMIC DNA]</scope>
    <source>
        <strain evidence="1 2">DSM 18997</strain>
    </source>
</reference>
<evidence type="ECO:0000313" key="2">
    <source>
        <dbReference type="Proteomes" id="UP001153387"/>
    </source>
</evidence>
<gene>
    <name evidence="1" type="ORF">OMP38_03910</name>
</gene>
<dbReference type="RefSeq" id="WP_277563966.1">
    <property type="nucleotide sequence ID" value="NZ_JAPDHZ010000002.1"/>
</dbReference>
<sequence>MPVDGGDHVGSYSAYNQTTSKLFIMIFNRSNNTAATTSEPVTITVNNVDTVNSCICSRKWQIDDQHANFWPTWKADRVSQGITSSAYLPQMTTDTWLIPTDMTNATSIAYWNSRKSVYSALSKLTPASASADVTVGAGSLTVTTTVPAQGVVLYEICGVEVAQ</sequence>
<evidence type="ECO:0000313" key="1">
    <source>
        <dbReference type="EMBL" id="MDG0790092.1"/>
    </source>
</evidence>
<comment type="caution">
    <text evidence="1">The sequence shown here is derived from an EMBL/GenBank/DDBJ whole genome shotgun (WGS) entry which is preliminary data.</text>
</comment>
<dbReference type="AlphaFoldDB" id="A0A9X4KDN8"/>
<dbReference type="EMBL" id="JAPDHZ010000002">
    <property type="protein sequence ID" value="MDG0790092.1"/>
    <property type="molecule type" value="Genomic_DNA"/>
</dbReference>
<keyword evidence="2" id="KW-1185">Reference proteome</keyword>
<name>A0A9X4KDN8_9BACL</name>
<proteinExistence type="predicted"/>
<protein>
    <submittedName>
        <fullName evidence="1">Uncharacterized protein</fullName>
    </submittedName>
</protein>